<proteinExistence type="inferred from homology"/>
<keyword evidence="7" id="KW-1185">Reference proteome</keyword>
<comment type="caution">
    <text evidence="6">The sequence shown here is derived from an EMBL/GenBank/DDBJ whole genome shotgun (WGS) entry which is preliminary data.</text>
</comment>
<evidence type="ECO:0000256" key="1">
    <source>
        <dbReference type="ARBA" id="ARBA00010547"/>
    </source>
</evidence>
<dbReference type="GO" id="GO:0051301">
    <property type="term" value="P:cell division"/>
    <property type="evidence" value="ECO:0007669"/>
    <property type="project" value="UniProtKB-KW"/>
</dbReference>
<evidence type="ECO:0000313" key="6">
    <source>
        <dbReference type="EMBL" id="OMJ84336.1"/>
    </source>
</evidence>
<dbReference type="GO" id="GO:0070979">
    <property type="term" value="P:protein K11-linked ubiquitination"/>
    <property type="evidence" value="ECO:0007669"/>
    <property type="project" value="TreeGrafter"/>
</dbReference>
<dbReference type="OrthoDB" id="296935at2759"/>
<gene>
    <name evidence="6" type="ORF">SteCoe_14561</name>
</gene>
<organism evidence="6 7">
    <name type="scientific">Stentor coeruleus</name>
    <dbReference type="NCBI Taxonomy" id="5963"/>
    <lineage>
        <taxon>Eukaryota</taxon>
        <taxon>Sar</taxon>
        <taxon>Alveolata</taxon>
        <taxon>Ciliophora</taxon>
        <taxon>Postciliodesmatophora</taxon>
        <taxon>Heterotrichea</taxon>
        <taxon>Heterotrichida</taxon>
        <taxon>Stentoridae</taxon>
        <taxon>Stentor</taxon>
    </lineage>
</organism>
<dbReference type="Gene3D" id="1.25.10.10">
    <property type="entry name" value="Leucine-rich Repeat Variant"/>
    <property type="match status" value="2"/>
</dbReference>
<dbReference type="InterPro" id="IPR011989">
    <property type="entry name" value="ARM-like"/>
</dbReference>
<dbReference type="InterPro" id="IPR046794">
    <property type="entry name" value="Apc1_MidN"/>
</dbReference>
<protein>
    <recommendedName>
        <fullName evidence="5">Anaphase-promoting complex subunit 1 middle domain-containing protein</fullName>
    </recommendedName>
</protein>
<dbReference type="GO" id="GO:0031145">
    <property type="term" value="P:anaphase-promoting complex-dependent catabolic process"/>
    <property type="evidence" value="ECO:0007669"/>
    <property type="project" value="TreeGrafter"/>
</dbReference>
<name>A0A1R2C5Q1_9CILI</name>
<keyword evidence="3" id="KW-0498">Mitosis</keyword>
<comment type="similarity">
    <text evidence="1">Belongs to the APC1 family.</text>
</comment>
<dbReference type="GO" id="GO:0007091">
    <property type="term" value="P:metaphase/anaphase transition of mitotic cell cycle"/>
    <property type="evidence" value="ECO:0007669"/>
    <property type="project" value="TreeGrafter"/>
</dbReference>
<dbReference type="PANTHER" id="PTHR12827:SF3">
    <property type="entry name" value="ANAPHASE-PROMOTING COMPLEX SUBUNIT 1"/>
    <property type="match status" value="1"/>
</dbReference>
<feature type="domain" description="Anaphase-promoting complex subunit 1 middle" evidence="5">
    <location>
        <begin position="389"/>
        <end position="684"/>
    </location>
</feature>
<dbReference type="Pfam" id="PF20518">
    <property type="entry name" value="Apc1_MidN"/>
    <property type="match status" value="1"/>
</dbReference>
<evidence type="ECO:0000256" key="4">
    <source>
        <dbReference type="ARBA" id="ARBA00023306"/>
    </source>
</evidence>
<keyword evidence="2" id="KW-0132">Cell division</keyword>
<evidence type="ECO:0000313" key="7">
    <source>
        <dbReference type="Proteomes" id="UP000187209"/>
    </source>
</evidence>
<dbReference type="GO" id="GO:0060090">
    <property type="term" value="F:molecular adaptor activity"/>
    <property type="evidence" value="ECO:0007669"/>
    <property type="project" value="TreeGrafter"/>
</dbReference>
<dbReference type="PANTHER" id="PTHR12827">
    <property type="entry name" value="MEIOTIC CHECKPOINT REGULATOR TSG24 FAMILY MEMBER"/>
    <property type="match status" value="1"/>
</dbReference>
<evidence type="ECO:0000256" key="3">
    <source>
        <dbReference type="ARBA" id="ARBA00022776"/>
    </source>
</evidence>
<accession>A0A1R2C5Q1</accession>
<keyword evidence="4" id="KW-0131">Cell cycle</keyword>
<dbReference type="Proteomes" id="UP000187209">
    <property type="component" value="Unassembled WGS sequence"/>
</dbReference>
<sequence>MALFSEAGKQDVEIVPGGLNLFGKDGSRYAIPIPATLSSVFYLPDGLLLKCKSQQSFHHSQVIGTSFIKESLYTYLTLTQHPYSDLYPLGSLNSSLWTSTAVDIIYASNRFPLIIGLDPSSSSYNIYLLRTNLEAQERDKDDLASLDPTKRDDLYGKHVSSIPLIVAERLYKIPVFISPLLSVTICVPSNSNELKIYMNFGQCIKIYTFFLRTDRDFPYKCFEETGCIEKVLEAKEVVRKNLIVPCKRYEPLSPSLGFFQKIAQEYSSYMYVLSLDNELLVYDGDFKLCCFSLLSLGIDTKTSLNQIILSIEITNPLIIKCLSALFQVLPLDLFNTLHADITQKFFENRIRSRYNNDPEKEKEHSSEMGIFSALLISLLKDGQNSKEKRPKIAYSNESKTSSNHWESLLYSNYHIENQTEFKKLFDIKFPSGNNVTTDGIRFRSCTSPSAFARHVFTVIEALHLLYEDLKLDIFQHNLLYSLADLLFCLVRILGRFGEKYVDYYLKDIPSLTTLHGKATETLEKYIEEYVIYKDNSIPSVYNWLKSVLKGEEASFMPVLFERTRIVCRIYECLSEKQTSSGPSPLAKSTPEHNLDTDLVLSEKFPIFLKDSNRKKTIKVPALSKYHKLIQVMIEEQVQLQDIKSFPPAFALPILEIVKTMQLNPPLETEDWPKQALLLINRIDIYLNKNPKKTQKIETRKSHFDQQYEQILQLELHRDDDNSENLSEYIFPKDLRMEEVHCILDVTRILKMRTPENNISEEHFETEKHNLLYKLCLKRASTCIGFGALTLGTSKASPTSASSVPQINFSALLPPNFETKMQMSVSELETREKDFLVWPKFHIGVATGLKMLSEDPKDYVRNRQWITYHRGEEESNEHAGFIMALGLLGQLEALHDLDIYRYLRAEQESIIIAIYLGTAASSLGSMDERIMRVLRISIAFLIPPFVDIEIKLTQEAASIMGFGLLYKCSGNRQVTEMLIVQLGRKALTNKDIEREGLSLAAGLALGMVNLASGGVTPGLEDLRIDERLIRLFEGGKRMAPPKILQTGYLMGESSKCSVTQEGENFVTAITAPGALLAYALIHLRSNNELAADKIEVPNTFYGLEWARPEHLMIKILAKNLIMFDKVQGTREWILSQVPSLIAFCFDNHLQKVYSVHPDKDIDFATIANCYVYCLSGAVLTLGFKYLGTNNLEVAKTIIDEILTAREFKTQVIGGQMEITDQNKNYIEKQTHLTALCLGCISLGLIMSGTGDVESFKIMKRIRKKVEGEYGFSMAIHMAIGFLFLGNCQYSFSSNDFSIAAILASVFPKFPTSPSDNRFHLQAFRHLYILALEKRLLITKDAETQSLVKVPLKIDYSDIGPVFCSSPVLLRPLGLCKSVEIVGKDYYKHCCKVEDLKKLVLYAKKKIESNDRVSCWQWIQDFNKVCEEDIETWLGSSESPEAFLKTYKEVIPRVFKKVNGLADKERSWLIISEAFEQNKQEIIPYLLGLRKKRQDLECVKIFYTKLHLEGFCEPLVTLKDLYLLYREKKK</sequence>
<dbReference type="GO" id="GO:0005680">
    <property type="term" value="C:anaphase-promoting complex"/>
    <property type="evidence" value="ECO:0007669"/>
    <property type="project" value="InterPro"/>
</dbReference>
<dbReference type="InterPro" id="IPR024990">
    <property type="entry name" value="Apc1"/>
</dbReference>
<reference evidence="6 7" key="1">
    <citation type="submission" date="2016-11" db="EMBL/GenBank/DDBJ databases">
        <title>The macronuclear genome of Stentor coeruleus: a giant cell with tiny introns.</title>
        <authorList>
            <person name="Slabodnick M."/>
            <person name="Ruby J.G."/>
            <person name="Reiff S.B."/>
            <person name="Swart E.C."/>
            <person name="Gosai S."/>
            <person name="Prabakaran S."/>
            <person name="Witkowska E."/>
            <person name="Larue G.E."/>
            <person name="Fisher S."/>
            <person name="Freeman R.M."/>
            <person name="Gunawardena J."/>
            <person name="Chu W."/>
            <person name="Stover N.A."/>
            <person name="Gregory B.D."/>
            <person name="Nowacki M."/>
            <person name="Derisi J."/>
            <person name="Roy S.W."/>
            <person name="Marshall W.F."/>
            <person name="Sood P."/>
        </authorList>
    </citation>
    <scope>NUCLEOTIDE SEQUENCE [LARGE SCALE GENOMIC DNA]</scope>
    <source>
        <strain evidence="6">WM001</strain>
    </source>
</reference>
<dbReference type="EMBL" id="MPUH01000272">
    <property type="protein sequence ID" value="OMJ84336.1"/>
    <property type="molecule type" value="Genomic_DNA"/>
</dbReference>
<evidence type="ECO:0000259" key="5">
    <source>
        <dbReference type="Pfam" id="PF20518"/>
    </source>
</evidence>
<evidence type="ECO:0000256" key="2">
    <source>
        <dbReference type="ARBA" id="ARBA00022618"/>
    </source>
</evidence>